<dbReference type="InterPro" id="IPR008792">
    <property type="entry name" value="PQQD"/>
</dbReference>
<keyword evidence="5" id="KW-1185">Reference proteome</keyword>
<comment type="pathway">
    <text evidence="1">Cofactor biosynthesis; pyrroloquinoline quinone biosynthesis.</text>
</comment>
<gene>
    <name evidence="4" type="primary">pqqD</name>
    <name evidence="4" type="ORF">LVJ94_52410</name>
</gene>
<dbReference type="EMBL" id="CP089983">
    <property type="protein sequence ID" value="WXB05489.1"/>
    <property type="molecule type" value="Genomic_DNA"/>
</dbReference>
<evidence type="ECO:0000256" key="2">
    <source>
        <dbReference type="ARBA" id="ARBA00011741"/>
    </source>
</evidence>
<sequence>MISATSVPKLAKKARLRFDRHQGQHMLLYPERGLLLSASAAAIAERCDGTRTVSEIVQQLAAATEGASAERIERDVVEFLEDLAARGLLEPQP</sequence>
<dbReference type="Pfam" id="PF05402">
    <property type="entry name" value="PqqD"/>
    <property type="match status" value="1"/>
</dbReference>
<comment type="subunit">
    <text evidence="2">Monomer. Interacts with PqqE.</text>
</comment>
<dbReference type="InterPro" id="IPR022479">
    <property type="entry name" value="PqqD_bac"/>
</dbReference>
<dbReference type="InterPro" id="IPR041881">
    <property type="entry name" value="PqqD_sf"/>
</dbReference>
<dbReference type="Proteomes" id="UP001374803">
    <property type="component" value="Chromosome"/>
</dbReference>
<dbReference type="NCBIfam" id="TIGR03859">
    <property type="entry name" value="PQQ_PqqD"/>
    <property type="match status" value="1"/>
</dbReference>
<protein>
    <submittedName>
        <fullName evidence="4">Pyrroloquinoline quinone biosynthesis peptide chaperone PqqD</fullName>
    </submittedName>
</protein>
<accession>A0ABZ2L7F8</accession>
<reference evidence="4" key="1">
    <citation type="submission" date="2021-12" db="EMBL/GenBank/DDBJ databases">
        <title>Discovery of the Pendulisporaceae a myxobacterial family with distinct sporulation behavior and unique specialized metabolism.</title>
        <authorList>
            <person name="Garcia R."/>
            <person name="Popoff A."/>
            <person name="Bader C.D."/>
            <person name="Loehr J."/>
            <person name="Walesch S."/>
            <person name="Walt C."/>
            <person name="Boldt J."/>
            <person name="Bunk B."/>
            <person name="Haeckl F.J.F.P.J."/>
            <person name="Gunesch A.P."/>
            <person name="Birkelbach J."/>
            <person name="Nuebel U."/>
            <person name="Pietschmann T."/>
            <person name="Bach T."/>
            <person name="Mueller R."/>
        </authorList>
    </citation>
    <scope>NUCLEOTIDE SEQUENCE</scope>
    <source>
        <strain evidence="4">MSr11367</strain>
    </source>
</reference>
<evidence type="ECO:0000313" key="5">
    <source>
        <dbReference type="Proteomes" id="UP001374803"/>
    </source>
</evidence>
<evidence type="ECO:0000313" key="4">
    <source>
        <dbReference type="EMBL" id="WXB05489.1"/>
    </source>
</evidence>
<name>A0ABZ2L7F8_9BACT</name>
<evidence type="ECO:0000256" key="3">
    <source>
        <dbReference type="ARBA" id="ARBA00022905"/>
    </source>
</evidence>
<keyword evidence="3" id="KW-0884">PQQ biosynthesis</keyword>
<dbReference type="RefSeq" id="WP_394835134.1">
    <property type="nucleotide sequence ID" value="NZ_CP089929.1"/>
</dbReference>
<proteinExistence type="predicted"/>
<dbReference type="Gene3D" id="1.10.10.1150">
    <property type="entry name" value="Coenzyme PQQ synthesis protein D (PqqD)"/>
    <property type="match status" value="1"/>
</dbReference>
<organism evidence="4 5">
    <name type="scientific">Pendulispora rubella</name>
    <dbReference type="NCBI Taxonomy" id="2741070"/>
    <lineage>
        <taxon>Bacteria</taxon>
        <taxon>Pseudomonadati</taxon>
        <taxon>Myxococcota</taxon>
        <taxon>Myxococcia</taxon>
        <taxon>Myxococcales</taxon>
        <taxon>Sorangiineae</taxon>
        <taxon>Pendulisporaceae</taxon>
        <taxon>Pendulispora</taxon>
    </lineage>
</organism>
<evidence type="ECO:0000256" key="1">
    <source>
        <dbReference type="ARBA" id="ARBA00004886"/>
    </source>
</evidence>